<sequence length="609" mass="67709">MKDNFFKKAAVFAAALLILSSSAVAACAWNSGDEIARLKKEVPSLETFGDNSAVIWLRNNESRMLADGSMENRRYTIIMMGERVPEDWKTLRYPVPADGSLVVEEAAWYNPMTGMKEGSLPVTEEKLAGGASVNVISVPDDTVGRAVVIVVKENRANRYGVDETVNMAGSLPIWEQNVSVELPEGMEIFWTGRDMKEPLITKQNNVQRYSWQVMNQLPWHGEGFVTNERPMLSFSSKKGVLHSLRMIREMAASMPPLPLPVSMKGDSARAGAKLIEWVSAPERTLVGYPENWVRAADQIPAEGPWTPWEQTLLLNKWLASQGWTVSLWLEGKMPLDETTPASTTLFAYPVLELKPREGAKSSYFKAGLPFTFDRVPSSIAGTELYGLKDDEYVTKRLPAGSSSDNRLALLWRLKLDDQGKAEGKLDVTVTGGWSDIFSGNEVPSLNKIGTFLLAKINFAIPGMDITPTAVEPLPTGYKLSFDVRCVPGIIHGGSMLLRLPGGIPLRVSEMIGREKKYTLRFPFIIDQKVRMSMPRGFRMLQTPPLKQLGTGTKAVLKESITHWPKKAELLADSTWVVKSREIDGTLAQVLREELAASLRWPVLDLPFRK</sequence>
<feature type="chain" id="PRO_5008538980" description="DUF3857 domain-containing protein" evidence="1">
    <location>
        <begin position="26"/>
        <end position="609"/>
    </location>
</feature>
<evidence type="ECO:0000313" key="2">
    <source>
        <dbReference type="EMBL" id="ANZ45875.1"/>
    </source>
</evidence>
<keyword evidence="3" id="KW-1185">Reference proteome</keyword>
<dbReference type="GeneID" id="83058709"/>
<protein>
    <recommendedName>
        <fullName evidence="4">DUF3857 domain-containing protein</fullName>
    </recommendedName>
</protein>
<keyword evidence="1" id="KW-0732">Signal</keyword>
<name>A0A1B2I7D4_9BACT</name>
<dbReference type="Proteomes" id="UP000093044">
    <property type="component" value="Chromosome"/>
</dbReference>
<reference evidence="2" key="1">
    <citation type="submission" date="2016-08" db="EMBL/GenBank/DDBJ databases">
        <title>Complete genome of Cloacibacillus porcorum.</title>
        <authorList>
            <person name="Looft T."/>
            <person name="Bayles D.O."/>
            <person name="Alt D.P."/>
        </authorList>
    </citation>
    <scope>NUCLEOTIDE SEQUENCE [LARGE SCALE GENOMIC DNA]</scope>
    <source>
        <strain evidence="2">CL-84</strain>
    </source>
</reference>
<organism evidence="2 3">
    <name type="scientific">Cloacibacillus porcorum</name>
    <dbReference type="NCBI Taxonomy" id="1197717"/>
    <lineage>
        <taxon>Bacteria</taxon>
        <taxon>Thermotogati</taxon>
        <taxon>Synergistota</taxon>
        <taxon>Synergistia</taxon>
        <taxon>Synergistales</taxon>
        <taxon>Synergistaceae</taxon>
        <taxon>Cloacibacillus</taxon>
    </lineage>
</organism>
<dbReference type="Gene3D" id="2.60.40.3140">
    <property type="match status" value="1"/>
</dbReference>
<dbReference type="KEGG" id="cpor:BED41_12730"/>
<evidence type="ECO:0008006" key="4">
    <source>
        <dbReference type="Google" id="ProtNLM"/>
    </source>
</evidence>
<gene>
    <name evidence="2" type="ORF">BED41_12730</name>
</gene>
<evidence type="ECO:0000256" key="1">
    <source>
        <dbReference type="SAM" id="SignalP"/>
    </source>
</evidence>
<dbReference type="PROSITE" id="PS51257">
    <property type="entry name" value="PROKAR_LIPOPROTEIN"/>
    <property type="match status" value="1"/>
</dbReference>
<feature type="signal peptide" evidence="1">
    <location>
        <begin position="1"/>
        <end position="25"/>
    </location>
</feature>
<dbReference type="STRING" id="1197717.BED41_12730"/>
<dbReference type="EMBL" id="CP016757">
    <property type="protein sequence ID" value="ANZ45875.1"/>
    <property type="molecule type" value="Genomic_DNA"/>
</dbReference>
<dbReference type="OrthoDB" id="791at2"/>
<proteinExistence type="predicted"/>
<dbReference type="RefSeq" id="WP_066746993.1">
    <property type="nucleotide sequence ID" value="NZ_CP016757.1"/>
</dbReference>
<evidence type="ECO:0000313" key="3">
    <source>
        <dbReference type="Proteomes" id="UP000093044"/>
    </source>
</evidence>
<dbReference type="AlphaFoldDB" id="A0A1B2I7D4"/>
<accession>A0A1B2I7D4</accession>